<keyword evidence="7" id="KW-1185">Reference proteome</keyword>
<protein>
    <submittedName>
        <fullName evidence="6">Uncharacterized protein</fullName>
    </submittedName>
</protein>
<accession>A0ABR4PAV7</accession>
<dbReference type="Pfam" id="PF24137">
    <property type="entry name" value="DA_N"/>
    <property type="match status" value="1"/>
</dbReference>
<dbReference type="InterPro" id="IPR056402">
    <property type="entry name" value="DA_N"/>
</dbReference>
<evidence type="ECO:0000259" key="4">
    <source>
        <dbReference type="Pfam" id="PF22903"/>
    </source>
</evidence>
<dbReference type="Proteomes" id="UP001629113">
    <property type="component" value="Unassembled WGS sequence"/>
</dbReference>
<sequence length="452" mass="49711">MKIPRLVNHVISAHLLQFLALTDASQVGAAAPYEPPPAGVSDSQVVLNDEEFRCQVSHMPAYGGLATGDVPIFNSNLYHPIKPHFDSLNATTGEQWEFDAISADGDAGILIAFYRDPEFNFLGPGDLRINLDVTFSNGTMVSLVDYAEQSVIESCATHTTGTWFRGGAVYKFYISHNISTASVTFDAPSIRGTIELQSTAKPRCADGSTWPPPVDSVGPYDMVRGMYWMEPIPAALTSVDLQIKGSHLQFKDGFGGAERIWQSRTWFEMLEEYEFLRVSVGPYAATYWASAADGTGKAGNLLLSQNGETIFSSSLREEGIKRFLVDDYFVLSPTYGGNVRSSIGGRTETGYDLTLLSPSRERQWSFHFEHKQVLFEFNLGRGAGGSSFMGPADGGEKGGEVYHGAFLNESVNFANLWIPSFVQSALWTYHYSKASLWAGWKQAVDLVIAYQQ</sequence>
<evidence type="ECO:0000259" key="5">
    <source>
        <dbReference type="Pfam" id="PF24137"/>
    </source>
</evidence>
<gene>
    <name evidence="6" type="ORF">PVAG01_08916</name>
</gene>
<reference evidence="6 7" key="1">
    <citation type="submission" date="2024-06" db="EMBL/GenBank/DDBJ databases">
        <title>Complete genome of Phlyctema vagabunda strain 19-DSS-EL-015.</title>
        <authorList>
            <person name="Fiorenzani C."/>
        </authorList>
    </citation>
    <scope>NUCLEOTIDE SEQUENCE [LARGE SCALE GENOMIC DNA]</scope>
    <source>
        <strain evidence="6 7">19-DSS-EL-015</strain>
    </source>
</reference>
<dbReference type="Pfam" id="PF22903">
    <property type="entry name" value="DA_C"/>
    <property type="match status" value="1"/>
</dbReference>
<feature type="domain" description="Diels-Alderase C-terminal" evidence="4">
    <location>
        <begin position="265"/>
        <end position="409"/>
    </location>
</feature>
<keyword evidence="1" id="KW-0413">Isomerase</keyword>
<name>A0ABR4PAV7_9HELO</name>
<feature type="domain" description="Diels-Alderase N-terminal" evidence="5">
    <location>
        <begin position="84"/>
        <end position="261"/>
    </location>
</feature>
<evidence type="ECO:0000313" key="7">
    <source>
        <dbReference type="Proteomes" id="UP001629113"/>
    </source>
</evidence>
<feature type="chain" id="PRO_5046306999" evidence="3">
    <location>
        <begin position="25"/>
        <end position="452"/>
    </location>
</feature>
<proteinExistence type="inferred from homology"/>
<evidence type="ECO:0000256" key="1">
    <source>
        <dbReference type="ARBA" id="ARBA00023235"/>
    </source>
</evidence>
<comment type="similarity">
    <text evidence="2">Belongs to the Diels-Alderase family.</text>
</comment>
<keyword evidence="3" id="KW-0732">Signal</keyword>
<dbReference type="InterPro" id="IPR054499">
    <property type="entry name" value="DA_C"/>
</dbReference>
<feature type="signal peptide" evidence="3">
    <location>
        <begin position="1"/>
        <end position="24"/>
    </location>
</feature>
<evidence type="ECO:0000256" key="2">
    <source>
        <dbReference type="ARBA" id="ARBA00046325"/>
    </source>
</evidence>
<organism evidence="6 7">
    <name type="scientific">Phlyctema vagabunda</name>
    <dbReference type="NCBI Taxonomy" id="108571"/>
    <lineage>
        <taxon>Eukaryota</taxon>
        <taxon>Fungi</taxon>
        <taxon>Dikarya</taxon>
        <taxon>Ascomycota</taxon>
        <taxon>Pezizomycotina</taxon>
        <taxon>Leotiomycetes</taxon>
        <taxon>Helotiales</taxon>
        <taxon>Dermateaceae</taxon>
        <taxon>Phlyctema</taxon>
    </lineage>
</organism>
<evidence type="ECO:0000256" key="3">
    <source>
        <dbReference type="SAM" id="SignalP"/>
    </source>
</evidence>
<evidence type="ECO:0000313" key="6">
    <source>
        <dbReference type="EMBL" id="KAL3420417.1"/>
    </source>
</evidence>
<dbReference type="EMBL" id="JBFCZG010000007">
    <property type="protein sequence ID" value="KAL3420417.1"/>
    <property type="molecule type" value="Genomic_DNA"/>
</dbReference>
<comment type="caution">
    <text evidence="6">The sequence shown here is derived from an EMBL/GenBank/DDBJ whole genome shotgun (WGS) entry which is preliminary data.</text>
</comment>